<evidence type="ECO:0000313" key="1">
    <source>
        <dbReference type="EMBL" id="GIY51258.1"/>
    </source>
</evidence>
<protein>
    <submittedName>
        <fullName evidence="1">Uncharacterized protein</fullName>
    </submittedName>
</protein>
<gene>
    <name evidence="1" type="ORF">CDAR_445921</name>
</gene>
<sequence length="106" mass="12066">MSPFYALLVDRIPSKKDELSYFVSGSSAKRKKCQRIIRQLVSSHRKTNRPTDLLICSGSLLCVGCRKHCRSAILKTRTVVGWVREESRADEGGHWNTEIDSDEEVK</sequence>
<organism evidence="1 2">
    <name type="scientific">Caerostris darwini</name>
    <dbReference type="NCBI Taxonomy" id="1538125"/>
    <lineage>
        <taxon>Eukaryota</taxon>
        <taxon>Metazoa</taxon>
        <taxon>Ecdysozoa</taxon>
        <taxon>Arthropoda</taxon>
        <taxon>Chelicerata</taxon>
        <taxon>Arachnida</taxon>
        <taxon>Araneae</taxon>
        <taxon>Araneomorphae</taxon>
        <taxon>Entelegynae</taxon>
        <taxon>Araneoidea</taxon>
        <taxon>Araneidae</taxon>
        <taxon>Caerostris</taxon>
    </lineage>
</organism>
<dbReference type="Proteomes" id="UP001054837">
    <property type="component" value="Unassembled WGS sequence"/>
</dbReference>
<dbReference type="EMBL" id="BPLQ01010512">
    <property type="protein sequence ID" value="GIY51258.1"/>
    <property type="molecule type" value="Genomic_DNA"/>
</dbReference>
<accession>A0AAV4U0F7</accession>
<evidence type="ECO:0000313" key="2">
    <source>
        <dbReference type="Proteomes" id="UP001054837"/>
    </source>
</evidence>
<proteinExistence type="predicted"/>
<comment type="caution">
    <text evidence="1">The sequence shown here is derived from an EMBL/GenBank/DDBJ whole genome shotgun (WGS) entry which is preliminary data.</text>
</comment>
<name>A0AAV4U0F7_9ARAC</name>
<keyword evidence="2" id="KW-1185">Reference proteome</keyword>
<dbReference type="AlphaFoldDB" id="A0AAV4U0F7"/>
<reference evidence="1 2" key="1">
    <citation type="submission" date="2021-06" db="EMBL/GenBank/DDBJ databases">
        <title>Caerostris darwini draft genome.</title>
        <authorList>
            <person name="Kono N."/>
            <person name="Arakawa K."/>
        </authorList>
    </citation>
    <scope>NUCLEOTIDE SEQUENCE [LARGE SCALE GENOMIC DNA]</scope>
</reference>